<dbReference type="EMBL" id="CP076132">
    <property type="protein sequence ID" value="QWG00443.1"/>
    <property type="molecule type" value="Genomic_DNA"/>
</dbReference>
<name>A0AAX1N3E4_9BACT</name>
<evidence type="ECO:0000259" key="2">
    <source>
        <dbReference type="PROSITE" id="PS50983"/>
    </source>
</evidence>
<sequence>MKRLINVLLFLGALSTVLFSCESHTNKTSKETYQSFTATPLQVKYAKTFSLDYKDDYKVLHLINPFNDKKTSYVLLQKGQSLPTGFTQSQVIRIPISNMITTTTSQTTMMEELDALDAIRGYVDSTYMYSQAIVDRMADGKIITVGYDITDNAEKILMSNADLVMVVGNSSVTAQSFPVIRKAGIPILSNTDWQENDLLGRAEWVKLFGALLNKEKQADALFTSIELKYNDLVKLAKQSDSQPKVITGFPYKGMWSVPGGASYLAKALEQTHVSYPWSETDQTGSIQLDLEAVFAKGKDADYWVNAGTTDNLQQILNKDSRYGQFDAFKNRMVFNHNKRTRGGMASDYWATGNLHPEIVLADLIKIFHPDLLPDHELYFYQKLQ</sequence>
<gene>
    <name evidence="3" type="ORF">KMW28_12345</name>
</gene>
<dbReference type="InterPro" id="IPR002491">
    <property type="entry name" value="ABC_transptr_periplasmic_BD"/>
</dbReference>
<dbReference type="PANTHER" id="PTHR30535:SF34">
    <property type="entry name" value="MOLYBDATE-BINDING PROTEIN MOLA"/>
    <property type="match status" value="1"/>
</dbReference>
<dbReference type="GO" id="GO:0071281">
    <property type="term" value="P:cellular response to iron ion"/>
    <property type="evidence" value="ECO:0007669"/>
    <property type="project" value="TreeGrafter"/>
</dbReference>
<dbReference type="PROSITE" id="PS50983">
    <property type="entry name" value="FE_B12_PBP"/>
    <property type="match status" value="1"/>
</dbReference>
<evidence type="ECO:0000313" key="4">
    <source>
        <dbReference type="Proteomes" id="UP000678679"/>
    </source>
</evidence>
<dbReference type="PROSITE" id="PS51257">
    <property type="entry name" value="PROKAR_LIPOPROTEIN"/>
    <property type="match status" value="1"/>
</dbReference>
<feature type="domain" description="Fe/B12 periplasmic-binding" evidence="2">
    <location>
        <begin position="98"/>
        <end position="371"/>
    </location>
</feature>
<feature type="chain" id="PRO_5043410188" evidence="1">
    <location>
        <begin position="21"/>
        <end position="384"/>
    </location>
</feature>
<dbReference type="Pfam" id="PF01497">
    <property type="entry name" value="Peripla_BP_2"/>
    <property type="match status" value="1"/>
</dbReference>
<dbReference type="SUPFAM" id="SSF53807">
    <property type="entry name" value="Helical backbone' metal receptor"/>
    <property type="match status" value="1"/>
</dbReference>
<dbReference type="AlphaFoldDB" id="A0AAX1N3E4"/>
<evidence type="ECO:0000256" key="1">
    <source>
        <dbReference type="SAM" id="SignalP"/>
    </source>
</evidence>
<reference evidence="3 4" key="1">
    <citation type="submission" date="2021-05" db="EMBL/GenBank/DDBJ databases">
        <title>Comparative genomic studies on the polysaccharide-degrading batcterial strains of the Flammeovirga genus.</title>
        <authorList>
            <person name="Zewei F."/>
            <person name="Zheng Z."/>
            <person name="Yu L."/>
            <person name="Ruyue G."/>
            <person name="Yanhong M."/>
            <person name="Yuanyuan C."/>
            <person name="Jingyan G."/>
            <person name="Wenjun H."/>
        </authorList>
    </citation>
    <scope>NUCLEOTIDE SEQUENCE [LARGE SCALE GENOMIC DNA]</scope>
    <source>
        <strain evidence="3 4">NBRC:100898</strain>
    </source>
</reference>
<dbReference type="InterPro" id="IPR050902">
    <property type="entry name" value="ABC_Transporter_SBP"/>
</dbReference>
<evidence type="ECO:0000313" key="3">
    <source>
        <dbReference type="EMBL" id="QWG00443.1"/>
    </source>
</evidence>
<proteinExistence type="predicted"/>
<dbReference type="PANTHER" id="PTHR30535">
    <property type="entry name" value="VITAMIN B12-BINDING PROTEIN"/>
    <property type="match status" value="1"/>
</dbReference>
<dbReference type="Gene3D" id="3.40.50.1980">
    <property type="entry name" value="Nitrogenase molybdenum iron protein domain"/>
    <property type="match status" value="2"/>
</dbReference>
<dbReference type="KEGG" id="fya:KMW28_12345"/>
<feature type="signal peptide" evidence="1">
    <location>
        <begin position="1"/>
        <end position="20"/>
    </location>
</feature>
<keyword evidence="1" id="KW-0732">Signal</keyword>
<keyword evidence="4" id="KW-1185">Reference proteome</keyword>
<organism evidence="3 4">
    <name type="scientific">Flammeovirga yaeyamensis</name>
    <dbReference type="NCBI Taxonomy" id="367791"/>
    <lineage>
        <taxon>Bacteria</taxon>
        <taxon>Pseudomonadati</taxon>
        <taxon>Bacteroidota</taxon>
        <taxon>Cytophagia</taxon>
        <taxon>Cytophagales</taxon>
        <taxon>Flammeovirgaceae</taxon>
        <taxon>Flammeovirga</taxon>
    </lineage>
</organism>
<dbReference type="RefSeq" id="WP_169663155.1">
    <property type="nucleotide sequence ID" value="NZ_CP076132.1"/>
</dbReference>
<accession>A0AAX1N3E4</accession>
<protein>
    <submittedName>
        <fullName evidence="3">ABC transporter substrate-binding protein</fullName>
    </submittedName>
</protein>
<dbReference type="Proteomes" id="UP000678679">
    <property type="component" value="Chromosome 1"/>
</dbReference>